<dbReference type="AlphaFoldDB" id="A0A7Z8Y3K9"/>
<organism evidence="1 2">
    <name type="scientific">Brevundimonas mediterranea</name>
    <dbReference type="NCBI Taxonomy" id="74329"/>
    <lineage>
        <taxon>Bacteria</taxon>
        <taxon>Pseudomonadati</taxon>
        <taxon>Pseudomonadota</taxon>
        <taxon>Alphaproteobacteria</taxon>
        <taxon>Caulobacterales</taxon>
        <taxon>Caulobacteraceae</taxon>
        <taxon>Brevundimonas</taxon>
    </lineage>
</organism>
<dbReference type="RefSeq" id="WP_154725237.1">
    <property type="nucleotide sequence ID" value="NZ_UXHF01000002.1"/>
</dbReference>
<accession>A0A7Z8Y3K9</accession>
<keyword evidence="2" id="KW-1185">Reference proteome</keyword>
<dbReference type="EMBL" id="UXHF01000002">
    <property type="protein sequence ID" value="VDC50068.1"/>
    <property type="molecule type" value="Genomic_DNA"/>
</dbReference>
<evidence type="ECO:0000313" key="1">
    <source>
        <dbReference type="EMBL" id="VDC50068.1"/>
    </source>
</evidence>
<sequence length="134" mass="14310">MSDLTTQEKLLAALMLDEAGGQAFLEIAGGCCGKGRLNWALTGFTLLHECVHLMHHSESDAMIIDNLEVSTVDAEERAADAATEEALIPAMLWDRLLKIGKPSVADVIELSRAAVRSRWEAPGNCSASAPSFTG</sequence>
<evidence type="ECO:0000313" key="2">
    <source>
        <dbReference type="Proteomes" id="UP000289220"/>
    </source>
</evidence>
<reference evidence="1 2" key="1">
    <citation type="submission" date="2018-11" db="EMBL/GenBank/DDBJ databases">
        <authorList>
            <person name="Peiro R."/>
            <person name="Begona"/>
            <person name="Cbmso G."/>
            <person name="Lopez M."/>
            <person name="Gonzalez S."/>
            <person name="Sacristan E."/>
            <person name="Castillo E."/>
        </authorList>
    </citation>
    <scope>NUCLEOTIDE SEQUENCE [LARGE SCALE GENOMIC DNA]</scope>
    <source>
        <strain evidence="1">Brev_genome</strain>
    </source>
</reference>
<name>A0A7Z8Y3K9_9CAUL</name>
<evidence type="ECO:0008006" key="3">
    <source>
        <dbReference type="Google" id="ProtNLM"/>
    </source>
</evidence>
<comment type="caution">
    <text evidence="1">The sequence shown here is derived from an EMBL/GenBank/DDBJ whole genome shotgun (WGS) entry which is preliminary data.</text>
</comment>
<proteinExistence type="predicted"/>
<gene>
    <name evidence="1" type="ORF">BREV_BREV_00144</name>
</gene>
<dbReference type="Proteomes" id="UP000289220">
    <property type="component" value="Unassembled WGS sequence"/>
</dbReference>
<protein>
    <recommendedName>
        <fullName evidence="3">ImmA/IrrE family metallo-endopeptidase</fullName>
    </recommendedName>
</protein>